<dbReference type="EMBL" id="FTLG01000032">
    <property type="protein sequence ID" value="SIP71819.1"/>
    <property type="molecule type" value="Genomic_DNA"/>
</dbReference>
<feature type="transmembrane region" description="Helical" evidence="1">
    <location>
        <begin position="25"/>
        <end position="47"/>
    </location>
</feature>
<dbReference type="AlphaFoldDB" id="A0A1N6MSV1"/>
<dbReference type="Proteomes" id="UP000196435">
    <property type="component" value="Unassembled WGS sequence"/>
</dbReference>
<evidence type="ECO:0000256" key="1">
    <source>
        <dbReference type="SAM" id="Phobius"/>
    </source>
</evidence>
<proteinExistence type="predicted"/>
<keyword evidence="1" id="KW-0812">Transmembrane</keyword>
<protein>
    <submittedName>
        <fullName evidence="2">Uncharacterized protein</fullName>
    </submittedName>
</protein>
<accession>A0A1N6MSV1</accession>
<reference evidence="3" key="1">
    <citation type="submission" date="2016-12" db="EMBL/GenBank/DDBJ databases">
        <authorList>
            <person name="Gaudriault S."/>
        </authorList>
    </citation>
    <scope>NUCLEOTIDE SEQUENCE [LARGE SCALE GENOMIC DNA]</scope>
    <source>
        <strain evidence="3">HGB1681 (deposited as PTA-6826 in the American Type Culture Collection)</strain>
    </source>
</reference>
<keyword evidence="1" id="KW-1133">Transmembrane helix</keyword>
<sequence length="55" mass="6527">MIIIIPTCKVANYLLFSIIETHSKIIIPYLTPYLIFIYFPMLFFVFLQSNNKNII</sequence>
<organism evidence="2 3">
    <name type="scientific">Xenorhabdus innexi</name>
    <dbReference type="NCBI Taxonomy" id="290109"/>
    <lineage>
        <taxon>Bacteria</taxon>
        <taxon>Pseudomonadati</taxon>
        <taxon>Pseudomonadota</taxon>
        <taxon>Gammaproteobacteria</taxon>
        <taxon>Enterobacterales</taxon>
        <taxon>Morganellaceae</taxon>
        <taxon>Xenorhabdus</taxon>
    </lineage>
</organism>
<evidence type="ECO:0000313" key="3">
    <source>
        <dbReference type="Proteomes" id="UP000196435"/>
    </source>
</evidence>
<evidence type="ECO:0000313" key="2">
    <source>
        <dbReference type="EMBL" id="SIP71819.1"/>
    </source>
</evidence>
<name>A0A1N6MSV1_9GAMM</name>
<keyword evidence="1" id="KW-0472">Membrane</keyword>
<gene>
    <name evidence="2" type="ORF">XIS1_1270036</name>
</gene>